<dbReference type="CDD" id="cd05233">
    <property type="entry name" value="SDR_c"/>
    <property type="match status" value="1"/>
</dbReference>
<dbReference type="PANTHER" id="PTHR43477:SF1">
    <property type="entry name" value="DIHYDROANTICAPSIN 7-DEHYDROGENASE"/>
    <property type="match status" value="1"/>
</dbReference>
<dbReference type="GO" id="GO:0016491">
    <property type="term" value="F:oxidoreductase activity"/>
    <property type="evidence" value="ECO:0007669"/>
    <property type="project" value="UniProtKB-KW"/>
</dbReference>
<keyword evidence="4" id="KW-1185">Reference proteome</keyword>
<dbReference type="InterPro" id="IPR051122">
    <property type="entry name" value="SDR_DHRS6-like"/>
</dbReference>
<dbReference type="Pfam" id="PF00106">
    <property type="entry name" value="adh_short"/>
    <property type="match status" value="1"/>
</dbReference>
<dbReference type="PANTHER" id="PTHR43477">
    <property type="entry name" value="DIHYDROANTICAPSIN 7-DEHYDROGENASE"/>
    <property type="match status" value="1"/>
</dbReference>
<evidence type="ECO:0000256" key="2">
    <source>
        <dbReference type="ARBA" id="ARBA00023002"/>
    </source>
</evidence>
<dbReference type="InterPro" id="IPR036291">
    <property type="entry name" value="NAD(P)-bd_dom_sf"/>
</dbReference>
<proteinExistence type="inferred from homology"/>
<dbReference type="PRINTS" id="PR00081">
    <property type="entry name" value="GDHRDH"/>
</dbReference>
<evidence type="ECO:0000256" key="1">
    <source>
        <dbReference type="ARBA" id="ARBA00006484"/>
    </source>
</evidence>
<sequence>MSDWAIVTGASRGIGREAAARFLKEGWRVLSLSRQDCPVAGVLPVRVDLGEPGWEPLVERTLRETLGAAPGRVCLIHNAALYAHDDALSLSAEHLRRVLEVNIVAPAQLNRLVRGYLSPGSSILYVGSTLSEKAVRGAASYVTSKHAIAGLMRATCQDLAGTQVHTVCVCPGFTDTEMLREHIGDNTEVRTSVAGRTTFGRLITPEEIAGVLFQCALTPVLHGSLVHANLGQIET</sequence>
<evidence type="ECO:0000313" key="3">
    <source>
        <dbReference type="EMBL" id="SEM80537.1"/>
    </source>
</evidence>
<dbReference type="PROSITE" id="PS00061">
    <property type="entry name" value="ADH_SHORT"/>
    <property type="match status" value="1"/>
</dbReference>
<protein>
    <submittedName>
        <fullName evidence="3">NAD(P)-dependent dehydrogenase, short-chain alcohol dehydrogenase family</fullName>
    </submittedName>
</protein>
<organism evidence="3 4">
    <name type="scientific">Stigmatella aurantiaca</name>
    <dbReference type="NCBI Taxonomy" id="41"/>
    <lineage>
        <taxon>Bacteria</taxon>
        <taxon>Pseudomonadati</taxon>
        <taxon>Myxococcota</taxon>
        <taxon>Myxococcia</taxon>
        <taxon>Myxococcales</taxon>
        <taxon>Cystobacterineae</taxon>
        <taxon>Archangiaceae</taxon>
        <taxon>Stigmatella</taxon>
    </lineage>
</organism>
<reference evidence="4" key="1">
    <citation type="submission" date="2016-10" db="EMBL/GenBank/DDBJ databases">
        <authorList>
            <person name="Varghese N."/>
            <person name="Submissions S."/>
        </authorList>
    </citation>
    <scope>NUCLEOTIDE SEQUENCE [LARGE SCALE GENOMIC DNA]</scope>
    <source>
        <strain evidence="4">DSM 17044</strain>
    </source>
</reference>
<comment type="similarity">
    <text evidence="1">Belongs to the short-chain dehydrogenases/reductases (SDR) family.</text>
</comment>
<dbReference type="AlphaFoldDB" id="A0A1H8BFA1"/>
<evidence type="ECO:0000313" key="4">
    <source>
        <dbReference type="Proteomes" id="UP000182719"/>
    </source>
</evidence>
<keyword evidence="2" id="KW-0560">Oxidoreductase</keyword>
<dbReference type="SUPFAM" id="SSF51735">
    <property type="entry name" value="NAD(P)-binding Rossmann-fold domains"/>
    <property type="match status" value="1"/>
</dbReference>
<dbReference type="EMBL" id="FOAP01000023">
    <property type="protein sequence ID" value="SEM80537.1"/>
    <property type="molecule type" value="Genomic_DNA"/>
</dbReference>
<name>A0A1H8BFA1_STIAU</name>
<dbReference type="Gene3D" id="3.40.50.720">
    <property type="entry name" value="NAD(P)-binding Rossmann-like Domain"/>
    <property type="match status" value="1"/>
</dbReference>
<dbReference type="InterPro" id="IPR020904">
    <property type="entry name" value="Sc_DH/Rdtase_CS"/>
</dbReference>
<dbReference type="RefSeq" id="WP_075010246.1">
    <property type="nucleotide sequence ID" value="NZ_FOAP01000023.1"/>
</dbReference>
<accession>A0A1H8BFA1</accession>
<gene>
    <name evidence="3" type="ORF">SAMN05444354_12396</name>
</gene>
<dbReference type="InterPro" id="IPR002347">
    <property type="entry name" value="SDR_fam"/>
</dbReference>
<dbReference type="Proteomes" id="UP000182719">
    <property type="component" value="Unassembled WGS sequence"/>
</dbReference>
<dbReference type="OrthoDB" id="9803333at2"/>